<dbReference type="AlphaFoldDB" id="A0AA35PNN9"/>
<accession>A0AA35PNN9</accession>
<name>A0AA35PNN9_9SAUR</name>
<protein>
    <submittedName>
        <fullName evidence="1">Uncharacterized protein</fullName>
    </submittedName>
</protein>
<organism evidence="1 2">
    <name type="scientific">Podarcis lilfordi</name>
    <name type="common">Lilford's wall lizard</name>
    <dbReference type="NCBI Taxonomy" id="74358"/>
    <lineage>
        <taxon>Eukaryota</taxon>
        <taxon>Metazoa</taxon>
        <taxon>Chordata</taxon>
        <taxon>Craniata</taxon>
        <taxon>Vertebrata</taxon>
        <taxon>Euteleostomi</taxon>
        <taxon>Lepidosauria</taxon>
        <taxon>Squamata</taxon>
        <taxon>Bifurcata</taxon>
        <taxon>Unidentata</taxon>
        <taxon>Episquamata</taxon>
        <taxon>Laterata</taxon>
        <taxon>Lacertibaenia</taxon>
        <taxon>Lacertidae</taxon>
        <taxon>Podarcis</taxon>
    </lineage>
</organism>
<evidence type="ECO:0000313" key="2">
    <source>
        <dbReference type="Proteomes" id="UP001178461"/>
    </source>
</evidence>
<evidence type="ECO:0000313" key="1">
    <source>
        <dbReference type="EMBL" id="CAI5791317.1"/>
    </source>
</evidence>
<feature type="non-terminal residue" evidence="1">
    <location>
        <position position="1"/>
    </location>
</feature>
<keyword evidence="2" id="KW-1185">Reference proteome</keyword>
<dbReference type="EMBL" id="OX395138">
    <property type="protein sequence ID" value="CAI5791317.1"/>
    <property type="molecule type" value="Genomic_DNA"/>
</dbReference>
<proteinExistence type="predicted"/>
<gene>
    <name evidence="1" type="ORF">PODLI_1B021263</name>
</gene>
<reference evidence="1" key="1">
    <citation type="submission" date="2022-12" db="EMBL/GenBank/DDBJ databases">
        <authorList>
            <person name="Alioto T."/>
            <person name="Alioto T."/>
            <person name="Gomez Garrido J."/>
        </authorList>
    </citation>
    <scope>NUCLEOTIDE SEQUENCE</scope>
</reference>
<dbReference type="Proteomes" id="UP001178461">
    <property type="component" value="Chromosome 13"/>
</dbReference>
<sequence>GQKQWQLSYSRDMENVDHAHYLFVGLPRSSVGHLQSRLLDEMGLCLEPARFSPAATIKTQQQ</sequence>